<dbReference type="AlphaFoldDB" id="A0A231GTA3"/>
<reference evidence="1 2" key="1">
    <citation type="submission" date="2017-07" db="EMBL/GenBank/DDBJ databases">
        <title>First draft Genome Sequence of Nocardia cerradoensis isolated from human infection.</title>
        <authorList>
            <person name="Carrasco G."/>
        </authorList>
    </citation>
    <scope>NUCLEOTIDE SEQUENCE [LARGE SCALE GENOMIC DNA]</scope>
    <source>
        <strain evidence="1 2">CNM20130759</strain>
    </source>
</reference>
<evidence type="ECO:0000313" key="1">
    <source>
        <dbReference type="EMBL" id="OXR39850.1"/>
    </source>
</evidence>
<keyword evidence="2" id="KW-1185">Reference proteome</keyword>
<name>A0A231GTA3_9NOCA</name>
<dbReference type="EMBL" id="NGAF01000057">
    <property type="protein sequence ID" value="OXR39850.1"/>
    <property type="molecule type" value="Genomic_DNA"/>
</dbReference>
<accession>A0A231GTA3</accession>
<gene>
    <name evidence="1" type="ORF">B7C42_08074</name>
</gene>
<sequence>MVRESDGDPGFDVDGAYLLPRRKADPIQRIALRGWLAHGIAHALLAQDAGERPSCKPRAHALEAEREATYLATLIIIPSSPLAATLRLNPAGALVGGDEVGATLDEIASDFDAPAPFAAARLVEDGALAVMPL</sequence>
<protein>
    <recommendedName>
        <fullName evidence="3">IrrE N-terminal-like domain-containing protein</fullName>
    </recommendedName>
</protein>
<organism evidence="1 2">
    <name type="scientific">Nocardia cerradoensis</name>
    <dbReference type="NCBI Taxonomy" id="85688"/>
    <lineage>
        <taxon>Bacteria</taxon>
        <taxon>Bacillati</taxon>
        <taxon>Actinomycetota</taxon>
        <taxon>Actinomycetes</taxon>
        <taxon>Mycobacteriales</taxon>
        <taxon>Nocardiaceae</taxon>
        <taxon>Nocardia</taxon>
    </lineage>
</organism>
<comment type="caution">
    <text evidence="1">The sequence shown here is derived from an EMBL/GenBank/DDBJ whole genome shotgun (WGS) entry which is preliminary data.</text>
</comment>
<evidence type="ECO:0000313" key="2">
    <source>
        <dbReference type="Proteomes" id="UP000215506"/>
    </source>
</evidence>
<evidence type="ECO:0008006" key="3">
    <source>
        <dbReference type="Google" id="ProtNLM"/>
    </source>
</evidence>
<proteinExistence type="predicted"/>
<dbReference type="Proteomes" id="UP000215506">
    <property type="component" value="Unassembled WGS sequence"/>
</dbReference>